<evidence type="ECO:0000313" key="2">
    <source>
        <dbReference type="EMBL" id="CAA9302134.1"/>
    </source>
</evidence>
<organism evidence="2">
    <name type="scientific">uncultured Chloroflexia bacterium</name>
    <dbReference type="NCBI Taxonomy" id="1672391"/>
    <lineage>
        <taxon>Bacteria</taxon>
        <taxon>Bacillati</taxon>
        <taxon>Chloroflexota</taxon>
        <taxon>Chloroflexia</taxon>
        <taxon>environmental samples</taxon>
    </lineage>
</organism>
<accession>A0A6J4KCW8</accession>
<keyword evidence="1" id="KW-0812">Transmembrane</keyword>
<protein>
    <submittedName>
        <fullName evidence="2">Uncharacterized Zn-dependent protease MJ0611</fullName>
    </submittedName>
</protein>
<keyword evidence="1" id="KW-1133">Transmembrane helix</keyword>
<reference evidence="2" key="1">
    <citation type="submission" date="2020-02" db="EMBL/GenBank/DDBJ databases">
        <authorList>
            <person name="Meier V. D."/>
        </authorList>
    </citation>
    <scope>NUCLEOTIDE SEQUENCE</scope>
    <source>
        <strain evidence="2">AVDCRST_MAG93</strain>
    </source>
</reference>
<proteinExistence type="predicted"/>
<dbReference type="GO" id="GO:0008233">
    <property type="term" value="F:peptidase activity"/>
    <property type="evidence" value="ECO:0007669"/>
    <property type="project" value="UniProtKB-KW"/>
</dbReference>
<evidence type="ECO:0000256" key="1">
    <source>
        <dbReference type="SAM" id="Phobius"/>
    </source>
</evidence>
<feature type="transmembrane region" description="Helical" evidence="1">
    <location>
        <begin position="148"/>
        <end position="169"/>
    </location>
</feature>
<keyword evidence="2" id="KW-0645">Protease</keyword>
<keyword evidence="2" id="KW-0378">Hydrolase</keyword>
<feature type="transmembrane region" description="Helical" evidence="1">
    <location>
        <begin position="86"/>
        <end position="107"/>
    </location>
</feature>
<sequence length="213" mass="22235">MQLFNSPGDNPAARNETLEFAKAWIGTALAFAVLFSGGRIASPQFVTLLILAALTAGVGVILHEVAHRVVARHFGATAHFVANDGMLILSIAIAFAGFLFAAPGAVWHSGWLTKRQSGLVAAAGPVTNMVLALIFAVLFITLQSTAPALVVSGLRMGFLINALLGVFNMLPLGPIDGAKILNWNVGAFGVLFAIGAGIAFGLPRVFNELPTIF</sequence>
<dbReference type="PANTHER" id="PTHR35864:SF1">
    <property type="entry name" value="ZINC METALLOPROTEASE YWHC-RELATED"/>
    <property type="match status" value="1"/>
</dbReference>
<feature type="transmembrane region" description="Helical" evidence="1">
    <location>
        <begin position="20"/>
        <end position="38"/>
    </location>
</feature>
<dbReference type="GO" id="GO:0006508">
    <property type="term" value="P:proteolysis"/>
    <property type="evidence" value="ECO:0007669"/>
    <property type="project" value="UniProtKB-KW"/>
</dbReference>
<dbReference type="AlphaFoldDB" id="A0A6J4KCW8"/>
<keyword evidence="1" id="KW-0472">Membrane</keyword>
<dbReference type="EMBL" id="CADCTR010001578">
    <property type="protein sequence ID" value="CAA9302134.1"/>
    <property type="molecule type" value="Genomic_DNA"/>
</dbReference>
<dbReference type="InterPro" id="IPR052348">
    <property type="entry name" value="Metallopeptidase_M50B"/>
</dbReference>
<name>A0A6J4KCW8_9CHLR</name>
<dbReference type="PANTHER" id="PTHR35864">
    <property type="entry name" value="ZINC METALLOPROTEASE MJ0611-RELATED"/>
    <property type="match status" value="1"/>
</dbReference>
<feature type="transmembrane region" description="Helical" evidence="1">
    <location>
        <begin position="181"/>
        <end position="202"/>
    </location>
</feature>
<feature type="transmembrane region" description="Helical" evidence="1">
    <location>
        <begin position="45"/>
        <end position="66"/>
    </location>
</feature>
<feature type="transmembrane region" description="Helical" evidence="1">
    <location>
        <begin position="119"/>
        <end position="142"/>
    </location>
</feature>
<gene>
    <name evidence="2" type="ORF">AVDCRST_MAG93-4680</name>
</gene>